<dbReference type="AlphaFoldDB" id="A0A1F5PA49"/>
<protein>
    <submittedName>
        <fullName evidence="1">Uncharacterized protein</fullName>
    </submittedName>
</protein>
<comment type="caution">
    <text evidence="1">The sequence shown here is derived from an EMBL/GenBank/DDBJ whole genome shotgun (WGS) entry which is preliminary data.</text>
</comment>
<proteinExistence type="predicted"/>
<dbReference type="Proteomes" id="UP000176786">
    <property type="component" value="Unassembled WGS sequence"/>
</dbReference>
<dbReference type="STRING" id="1817832.A3J48_01580"/>
<gene>
    <name evidence="1" type="ORF">A3J48_01580</name>
</gene>
<accession>A0A1F5PA49</accession>
<sequence>MINQKKTNPPQRGGGFLSFSIAWGGEARELERQLLVNLMLEACVSPADNRVGTGECDPHQTQPVEVSKNTAADVGAFRLAGYQTDELRFGKLQDPSRAVFAHSQEQHPASLMACLARHSGRHGLETLVRGVVHTLISLVDRPHLQQLLKAAGEIKVNYSLMIVNARFNLMKVETGAGADLREHCAVVPPFLAGDIARQPRGVAYRMAELRLHYHTPLFAMVFCSAAEALHQTCLRLMEKTIETSVFR</sequence>
<name>A0A1F5PA49_9BACT</name>
<evidence type="ECO:0000313" key="1">
    <source>
        <dbReference type="EMBL" id="OGE86614.1"/>
    </source>
</evidence>
<evidence type="ECO:0000313" key="2">
    <source>
        <dbReference type="Proteomes" id="UP000176786"/>
    </source>
</evidence>
<organism evidence="1 2">
    <name type="scientific">Candidatus Doudnabacteria bacterium RIFCSPHIGHO2_02_FULL_46_11</name>
    <dbReference type="NCBI Taxonomy" id="1817832"/>
    <lineage>
        <taxon>Bacteria</taxon>
        <taxon>Candidatus Doudnaibacteriota</taxon>
    </lineage>
</organism>
<reference evidence="1 2" key="1">
    <citation type="journal article" date="2016" name="Nat. Commun.">
        <title>Thousands of microbial genomes shed light on interconnected biogeochemical processes in an aquifer system.</title>
        <authorList>
            <person name="Anantharaman K."/>
            <person name="Brown C.T."/>
            <person name="Hug L.A."/>
            <person name="Sharon I."/>
            <person name="Castelle C.J."/>
            <person name="Probst A.J."/>
            <person name="Thomas B.C."/>
            <person name="Singh A."/>
            <person name="Wilkins M.J."/>
            <person name="Karaoz U."/>
            <person name="Brodie E.L."/>
            <person name="Williams K.H."/>
            <person name="Hubbard S.S."/>
            <person name="Banfield J.F."/>
        </authorList>
    </citation>
    <scope>NUCLEOTIDE SEQUENCE [LARGE SCALE GENOMIC DNA]</scope>
</reference>
<dbReference type="EMBL" id="MFES01000001">
    <property type="protein sequence ID" value="OGE86614.1"/>
    <property type="molecule type" value="Genomic_DNA"/>
</dbReference>